<evidence type="ECO:0000256" key="6">
    <source>
        <dbReference type="ARBA" id="ARBA00022989"/>
    </source>
</evidence>
<keyword evidence="10" id="KW-1185">Reference proteome</keyword>
<gene>
    <name evidence="9" type="ORF">FB468_0400</name>
</gene>
<keyword evidence="5 8" id="KW-0812">Transmembrane</keyword>
<dbReference type="Proteomes" id="UP000319094">
    <property type="component" value="Unassembled WGS sequence"/>
</dbReference>
<sequence length="250" mass="25795">MSLTLGALVVLVTVVGATAQRMAGLGFALLVSPLMTLMLGAHSGVLLVNVLSIVSSGLIIPRVWRQVNWSLFRWLGACAVVGAVLGAWLAQLLSPDVMGVAVGAIVLAALGLSALLRGDRFTIEARGPRVAAGFLSGLTNSLAGVGGPAVSAYAVLTRWPQLSFTATMQPYFVLTGAAALSSKLALSAAEFPSAAWWFWLLLLAAILIGIAAGERLLRLVTPTQVRRFVVILACAGALASLVRGLVGLLG</sequence>
<dbReference type="RefSeq" id="WP_141885868.1">
    <property type="nucleotide sequence ID" value="NZ_BAAAUY010000007.1"/>
</dbReference>
<evidence type="ECO:0000256" key="3">
    <source>
        <dbReference type="ARBA" id="ARBA00022448"/>
    </source>
</evidence>
<evidence type="ECO:0000313" key="10">
    <source>
        <dbReference type="Proteomes" id="UP000319094"/>
    </source>
</evidence>
<keyword evidence="7 8" id="KW-0472">Membrane</keyword>
<dbReference type="PANTHER" id="PTHR30269:SF37">
    <property type="entry name" value="MEMBRANE TRANSPORTER PROTEIN"/>
    <property type="match status" value="1"/>
</dbReference>
<dbReference type="InterPro" id="IPR052017">
    <property type="entry name" value="TSUP"/>
</dbReference>
<dbReference type="PANTHER" id="PTHR30269">
    <property type="entry name" value="TRANSMEMBRANE PROTEIN YFCA"/>
    <property type="match status" value="1"/>
</dbReference>
<comment type="subcellular location">
    <subcellularLocation>
        <location evidence="1 8">Cell membrane</location>
        <topology evidence="1 8">Multi-pass membrane protein</topology>
    </subcellularLocation>
</comment>
<evidence type="ECO:0000256" key="1">
    <source>
        <dbReference type="ARBA" id="ARBA00004651"/>
    </source>
</evidence>
<feature type="transmembrane region" description="Helical" evidence="8">
    <location>
        <begin position="35"/>
        <end position="59"/>
    </location>
</feature>
<evidence type="ECO:0000256" key="5">
    <source>
        <dbReference type="ARBA" id="ARBA00022692"/>
    </source>
</evidence>
<feature type="transmembrane region" description="Helical" evidence="8">
    <location>
        <begin position="97"/>
        <end position="118"/>
    </location>
</feature>
<keyword evidence="6 8" id="KW-1133">Transmembrane helix</keyword>
<feature type="transmembrane region" description="Helical" evidence="8">
    <location>
        <begin position="229"/>
        <end position="249"/>
    </location>
</feature>
<proteinExistence type="inferred from homology"/>
<accession>A0A542Y2V3</accession>
<comment type="similarity">
    <text evidence="2 8">Belongs to the 4-toluene sulfonate uptake permease (TSUP) (TC 2.A.102) family.</text>
</comment>
<comment type="caution">
    <text evidence="9">The sequence shown here is derived from an EMBL/GenBank/DDBJ whole genome shotgun (WGS) entry which is preliminary data.</text>
</comment>
<keyword evidence="3" id="KW-0813">Transport</keyword>
<evidence type="ECO:0000256" key="7">
    <source>
        <dbReference type="ARBA" id="ARBA00023136"/>
    </source>
</evidence>
<feature type="transmembrane region" description="Helical" evidence="8">
    <location>
        <begin position="196"/>
        <end position="217"/>
    </location>
</feature>
<evidence type="ECO:0000256" key="4">
    <source>
        <dbReference type="ARBA" id="ARBA00022475"/>
    </source>
</evidence>
<protein>
    <recommendedName>
        <fullName evidence="8">Probable membrane transporter protein</fullName>
    </recommendedName>
</protein>
<feature type="transmembrane region" description="Helical" evidence="8">
    <location>
        <begin position="130"/>
        <end position="156"/>
    </location>
</feature>
<dbReference type="OrthoDB" id="3872971at2"/>
<dbReference type="InterPro" id="IPR002781">
    <property type="entry name" value="TM_pro_TauE-like"/>
</dbReference>
<reference evidence="9 10" key="1">
    <citation type="submission" date="2019-06" db="EMBL/GenBank/DDBJ databases">
        <title>Sequencing the genomes of 1000 actinobacteria strains.</title>
        <authorList>
            <person name="Klenk H.-P."/>
        </authorList>
    </citation>
    <scope>NUCLEOTIDE SEQUENCE [LARGE SCALE GENOMIC DNA]</scope>
    <source>
        <strain evidence="9 10">DSM 8803</strain>
    </source>
</reference>
<feature type="transmembrane region" description="Helical" evidence="8">
    <location>
        <begin position="71"/>
        <end position="91"/>
    </location>
</feature>
<dbReference type="AlphaFoldDB" id="A0A542Y2V3"/>
<dbReference type="GO" id="GO:0005886">
    <property type="term" value="C:plasma membrane"/>
    <property type="evidence" value="ECO:0007669"/>
    <property type="project" value="UniProtKB-SubCell"/>
</dbReference>
<name>A0A542Y2V3_9MICO</name>
<keyword evidence="4 8" id="KW-1003">Cell membrane</keyword>
<dbReference type="Pfam" id="PF01925">
    <property type="entry name" value="TauE"/>
    <property type="match status" value="1"/>
</dbReference>
<evidence type="ECO:0000256" key="2">
    <source>
        <dbReference type="ARBA" id="ARBA00009142"/>
    </source>
</evidence>
<evidence type="ECO:0000256" key="8">
    <source>
        <dbReference type="RuleBase" id="RU363041"/>
    </source>
</evidence>
<evidence type="ECO:0000313" key="9">
    <source>
        <dbReference type="EMBL" id="TQL42408.1"/>
    </source>
</evidence>
<dbReference type="EMBL" id="VFON01000001">
    <property type="protein sequence ID" value="TQL42408.1"/>
    <property type="molecule type" value="Genomic_DNA"/>
</dbReference>
<organism evidence="9 10">
    <name type="scientific">Leucobacter komagatae</name>
    <dbReference type="NCBI Taxonomy" id="55969"/>
    <lineage>
        <taxon>Bacteria</taxon>
        <taxon>Bacillati</taxon>
        <taxon>Actinomycetota</taxon>
        <taxon>Actinomycetes</taxon>
        <taxon>Micrococcales</taxon>
        <taxon>Microbacteriaceae</taxon>
        <taxon>Leucobacter</taxon>
    </lineage>
</organism>